<sequence length="231" mass="24177">MNSKSRMCVLAGTFTAAVAVALLVPTGSAASLTEVNGHTDNWVNEGAPSAEYDNGYKVDSQSEVRAVLDQCNNRSVSCASTTVGTPTQVTKWFDVDNTGTGTGPIEACGLGEGEISQSVGGSHTFTWGWNVGAAIDITLIKEKLGLNLNAQYNESHTEAKSGDVRMTVKKGEKGMLKLGYDMERKVADVTVQGGKFGGAKISGLRMEIPLKGGMRVGTDVVPCGGTLLNGR</sequence>
<dbReference type="RefSeq" id="WP_189134802.1">
    <property type="nucleotide sequence ID" value="NZ_BMMS01000032.1"/>
</dbReference>
<evidence type="ECO:0000313" key="3">
    <source>
        <dbReference type="Proteomes" id="UP000641932"/>
    </source>
</evidence>
<proteinExistence type="predicted"/>
<reference evidence="2" key="1">
    <citation type="journal article" date="2014" name="Int. J. Syst. Evol. Microbiol.">
        <title>Complete genome sequence of Corynebacterium casei LMG S-19264T (=DSM 44701T), isolated from a smear-ripened cheese.</title>
        <authorList>
            <consortium name="US DOE Joint Genome Institute (JGI-PGF)"/>
            <person name="Walter F."/>
            <person name="Albersmeier A."/>
            <person name="Kalinowski J."/>
            <person name="Ruckert C."/>
        </authorList>
    </citation>
    <scope>NUCLEOTIDE SEQUENCE</scope>
    <source>
        <strain evidence="2">CGMCC 4.7201</strain>
    </source>
</reference>
<comment type="caution">
    <text evidence="2">The sequence shown here is derived from an EMBL/GenBank/DDBJ whole genome shotgun (WGS) entry which is preliminary data.</text>
</comment>
<feature type="chain" id="PRO_5037403730" evidence="1">
    <location>
        <begin position="31"/>
        <end position="231"/>
    </location>
</feature>
<gene>
    <name evidence="2" type="ORF">GCM10012280_58150</name>
</gene>
<reference evidence="2" key="2">
    <citation type="submission" date="2020-09" db="EMBL/GenBank/DDBJ databases">
        <authorList>
            <person name="Sun Q."/>
            <person name="Zhou Y."/>
        </authorList>
    </citation>
    <scope>NUCLEOTIDE SEQUENCE</scope>
    <source>
        <strain evidence="2">CGMCC 4.7201</strain>
    </source>
</reference>
<name>A0A917ZWN2_9ACTN</name>
<feature type="signal peptide" evidence="1">
    <location>
        <begin position="1"/>
        <end position="30"/>
    </location>
</feature>
<keyword evidence="3" id="KW-1185">Reference proteome</keyword>
<accession>A0A917ZWN2</accession>
<evidence type="ECO:0000256" key="1">
    <source>
        <dbReference type="SAM" id="SignalP"/>
    </source>
</evidence>
<dbReference type="EMBL" id="BMMS01000032">
    <property type="protein sequence ID" value="GGO97115.1"/>
    <property type="molecule type" value="Genomic_DNA"/>
</dbReference>
<dbReference type="AlphaFoldDB" id="A0A917ZWN2"/>
<evidence type="ECO:0000313" key="2">
    <source>
        <dbReference type="EMBL" id="GGO97115.1"/>
    </source>
</evidence>
<protein>
    <submittedName>
        <fullName evidence="2">Uncharacterized protein</fullName>
    </submittedName>
</protein>
<keyword evidence="1" id="KW-0732">Signal</keyword>
<organism evidence="2 3">
    <name type="scientific">Wenjunlia tyrosinilytica</name>
    <dbReference type="NCBI Taxonomy" id="1544741"/>
    <lineage>
        <taxon>Bacteria</taxon>
        <taxon>Bacillati</taxon>
        <taxon>Actinomycetota</taxon>
        <taxon>Actinomycetes</taxon>
        <taxon>Kitasatosporales</taxon>
        <taxon>Streptomycetaceae</taxon>
        <taxon>Wenjunlia</taxon>
    </lineage>
</organism>
<dbReference type="Proteomes" id="UP000641932">
    <property type="component" value="Unassembled WGS sequence"/>
</dbReference>